<keyword evidence="2" id="KW-1185">Reference proteome</keyword>
<sequence>MEKIVKKIQWNLGDFASKPREMYAYVEANFEANDAMQIPLEKLYKYENQPDLVGVQGMIREYISELEKEIKRCEKCIIDNGDDAPNANNMLIVRMQTLQEVIYDLEGRIEETD</sequence>
<proteinExistence type="predicted"/>
<comment type="caution">
    <text evidence="1">The sequence shown here is derived from an EMBL/GenBank/DDBJ whole genome shotgun (WGS) entry which is preliminary data.</text>
</comment>
<name>A0ABR7F162_9FIRM</name>
<dbReference type="Proteomes" id="UP000597877">
    <property type="component" value="Unassembled WGS sequence"/>
</dbReference>
<accession>A0ABR7F162</accession>
<organism evidence="1 2">
    <name type="scientific">Eubacterium segne</name>
    <dbReference type="NCBI Taxonomy" id="2763045"/>
    <lineage>
        <taxon>Bacteria</taxon>
        <taxon>Bacillati</taxon>
        <taxon>Bacillota</taxon>
        <taxon>Clostridia</taxon>
        <taxon>Eubacteriales</taxon>
        <taxon>Eubacteriaceae</taxon>
        <taxon>Eubacterium</taxon>
    </lineage>
</organism>
<evidence type="ECO:0000313" key="1">
    <source>
        <dbReference type="EMBL" id="MBC5667357.1"/>
    </source>
</evidence>
<dbReference type="RefSeq" id="WP_186840138.1">
    <property type="nucleotide sequence ID" value="NZ_JACOOZ010000003.1"/>
</dbReference>
<evidence type="ECO:0000313" key="2">
    <source>
        <dbReference type="Proteomes" id="UP000597877"/>
    </source>
</evidence>
<reference evidence="1 2" key="1">
    <citation type="submission" date="2020-08" db="EMBL/GenBank/DDBJ databases">
        <title>Genome public.</title>
        <authorList>
            <person name="Liu C."/>
            <person name="Sun Q."/>
        </authorList>
    </citation>
    <scope>NUCLEOTIDE SEQUENCE [LARGE SCALE GENOMIC DNA]</scope>
    <source>
        <strain evidence="1 2">BX4</strain>
    </source>
</reference>
<protein>
    <submittedName>
        <fullName evidence="1">Uncharacterized protein</fullName>
    </submittedName>
</protein>
<gene>
    <name evidence="1" type="ORF">H8S00_05070</name>
</gene>
<dbReference type="EMBL" id="JACOOZ010000003">
    <property type="protein sequence ID" value="MBC5667357.1"/>
    <property type="molecule type" value="Genomic_DNA"/>
</dbReference>